<evidence type="ECO:0000256" key="1">
    <source>
        <dbReference type="SAM" id="Phobius"/>
    </source>
</evidence>
<accession>A0AA85JX33</accession>
<evidence type="ECO:0000313" key="3">
    <source>
        <dbReference type="WBParaSite" id="TREG1_46090.3"/>
    </source>
</evidence>
<organism evidence="2 3">
    <name type="scientific">Trichobilharzia regenti</name>
    <name type="common">Nasal bird schistosome</name>
    <dbReference type="NCBI Taxonomy" id="157069"/>
    <lineage>
        <taxon>Eukaryota</taxon>
        <taxon>Metazoa</taxon>
        <taxon>Spiralia</taxon>
        <taxon>Lophotrochozoa</taxon>
        <taxon>Platyhelminthes</taxon>
        <taxon>Trematoda</taxon>
        <taxon>Digenea</taxon>
        <taxon>Strigeidida</taxon>
        <taxon>Schistosomatoidea</taxon>
        <taxon>Schistosomatidae</taxon>
        <taxon>Trichobilharzia</taxon>
    </lineage>
</organism>
<name>A0AA85JX33_TRIRE</name>
<dbReference type="Gene3D" id="2.60.200.30">
    <property type="entry name" value="Probable inorganic polyphosphate/atp-NAD kinase, domain 2"/>
    <property type="match status" value="1"/>
</dbReference>
<evidence type="ECO:0008006" key="4">
    <source>
        <dbReference type="Google" id="ProtNLM"/>
    </source>
</evidence>
<dbReference type="AlphaFoldDB" id="A0AA85JX33"/>
<keyword evidence="1" id="KW-0472">Membrane</keyword>
<dbReference type="InterPro" id="IPR016064">
    <property type="entry name" value="NAD/diacylglycerol_kinase_sf"/>
</dbReference>
<evidence type="ECO:0000313" key="2">
    <source>
        <dbReference type="Proteomes" id="UP000050795"/>
    </source>
</evidence>
<dbReference type="InterPro" id="IPR017437">
    <property type="entry name" value="ATP-NAD_kinase_PpnK-typ_C"/>
</dbReference>
<keyword evidence="2" id="KW-1185">Reference proteome</keyword>
<dbReference type="InterPro" id="IPR017438">
    <property type="entry name" value="ATP-NAD_kinase_N"/>
</dbReference>
<reference evidence="3" key="2">
    <citation type="submission" date="2023-11" db="UniProtKB">
        <authorList>
            <consortium name="WormBaseParasite"/>
        </authorList>
    </citation>
    <scope>IDENTIFICATION</scope>
</reference>
<sequence length="291" mass="32126">MSFNHSSRISDIRNSLLNFHFWNCFTLFGIAPPVIAFRLGTLGFLTPFPFNNFRTQMKTVLEGSSYCVLRARLCCQVIRNGINNHNDSAHQDVEGYCSRKQSEESSNSDISLRSSSPDTEYHFLNDLVIDRGLSPFLCDLLIKVNGREVTNIEGDGLIVSTPTGSTAYSMTAGASMVHPCVPALVLTPINSLALSSRAIVLPTSIKLEISIASKARCSAVHFSFDGRSRHSNLLHKGDVITVSASPYPIPCLCSENQVTDWFCGLAYCLNWNLRRRQNAVMKCCSVSEESS</sequence>
<dbReference type="PANTHER" id="PTHR20275:SF0">
    <property type="entry name" value="NAD KINASE"/>
    <property type="match status" value="1"/>
</dbReference>
<keyword evidence="1" id="KW-1133">Transmembrane helix</keyword>
<reference evidence="2" key="1">
    <citation type="submission" date="2022-06" db="EMBL/GenBank/DDBJ databases">
        <authorList>
            <person name="Berger JAMES D."/>
            <person name="Berger JAMES D."/>
        </authorList>
    </citation>
    <scope>NUCLEOTIDE SEQUENCE [LARGE SCALE GENOMIC DNA]</scope>
</reference>
<dbReference type="Proteomes" id="UP000050795">
    <property type="component" value="Unassembled WGS sequence"/>
</dbReference>
<dbReference type="Gene3D" id="3.40.50.10330">
    <property type="entry name" value="Probable inorganic polyphosphate/atp-NAD kinase, domain 1"/>
    <property type="match status" value="1"/>
</dbReference>
<protein>
    <recommendedName>
        <fullName evidence="4">NAD(+) kinase</fullName>
    </recommendedName>
</protein>
<keyword evidence="1" id="KW-0812">Transmembrane</keyword>
<proteinExistence type="predicted"/>
<dbReference type="Pfam" id="PF20143">
    <property type="entry name" value="NAD_kinase_C"/>
    <property type="match status" value="1"/>
</dbReference>
<dbReference type="WBParaSite" id="TREG1_46090.3">
    <property type="protein sequence ID" value="TREG1_46090.3"/>
    <property type="gene ID" value="TREG1_46090"/>
</dbReference>
<dbReference type="PANTHER" id="PTHR20275">
    <property type="entry name" value="NAD KINASE"/>
    <property type="match status" value="1"/>
</dbReference>
<dbReference type="SUPFAM" id="SSF111331">
    <property type="entry name" value="NAD kinase/diacylglycerol kinase-like"/>
    <property type="match status" value="1"/>
</dbReference>
<feature type="transmembrane region" description="Helical" evidence="1">
    <location>
        <begin position="21"/>
        <end position="45"/>
    </location>
</feature>
<dbReference type="GO" id="GO:0006741">
    <property type="term" value="P:NADP+ biosynthetic process"/>
    <property type="evidence" value="ECO:0007669"/>
    <property type="project" value="TreeGrafter"/>
</dbReference>
<dbReference type="GO" id="GO:0003951">
    <property type="term" value="F:NAD+ kinase activity"/>
    <property type="evidence" value="ECO:0007669"/>
    <property type="project" value="InterPro"/>
</dbReference>
<dbReference type="GO" id="GO:0019674">
    <property type="term" value="P:NAD+ metabolic process"/>
    <property type="evidence" value="ECO:0007669"/>
    <property type="project" value="InterPro"/>
</dbReference>